<evidence type="ECO:0000313" key="6">
    <source>
        <dbReference type="EMBL" id="KAF5177784.1"/>
    </source>
</evidence>
<organism evidence="6 7">
    <name type="scientific">Thalictrum thalictroides</name>
    <name type="common">Rue-anemone</name>
    <name type="synonym">Anemone thalictroides</name>
    <dbReference type="NCBI Taxonomy" id="46969"/>
    <lineage>
        <taxon>Eukaryota</taxon>
        <taxon>Viridiplantae</taxon>
        <taxon>Streptophyta</taxon>
        <taxon>Embryophyta</taxon>
        <taxon>Tracheophyta</taxon>
        <taxon>Spermatophyta</taxon>
        <taxon>Magnoliopsida</taxon>
        <taxon>Ranunculales</taxon>
        <taxon>Ranunculaceae</taxon>
        <taxon>Thalictroideae</taxon>
        <taxon>Thalictrum</taxon>
    </lineage>
</organism>
<dbReference type="InterPro" id="IPR043519">
    <property type="entry name" value="NT_sf"/>
</dbReference>
<dbReference type="InterPro" id="IPR002646">
    <property type="entry name" value="PolA_pol_head_dom"/>
</dbReference>
<reference evidence="6 7" key="1">
    <citation type="submission" date="2020-06" db="EMBL/GenBank/DDBJ databases">
        <title>Transcriptomic and genomic resources for Thalictrum thalictroides and T. hernandezii: Facilitating candidate gene discovery in an emerging model plant lineage.</title>
        <authorList>
            <person name="Arias T."/>
            <person name="Riano-Pachon D.M."/>
            <person name="Di Stilio V.S."/>
        </authorList>
    </citation>
    <scope>NUCLEOTIDE SEQUENCE [LARGE SCALE GENOMIC DNA]</scope>
    <source>
        <strain evidence="7">cv. WT478/WT964</strain>
        <tissue evidence="6">Leaves</tissue>
    </source>
</reference>
<dbReference type="Gene3D" id="1.10.3090.10">
    <property type="entry name" value="cca-adding enzyme, domain 2"/>
    <property type="match status" value="1"/>
</dbReference>
<gene>
    <name evidence="6" type="ORF">FRX31_032626</name>
</gene>
<dbReference type="PANTHER" id="PTHR13734">
    <property type="entry name" value="TRNA-NUCLEOTIDYLTRANSFERASE"/>
    <property type="match status" value="1"/>
</dbReference>
<comment type="caution">
    <text evidence="6">The sequence shown here is derived from an EMBL/GenBank/DDBJ whole genome shotgun (WGS) entry which is preliminary data.</text>
</comment>
<dbReference type="SUPFAM" id="SSF81301">
    <property type="entry name" value="Nucleotidyltransferase"/>
    <property type="match status" value="1"/>
</dbReference>
<evidence type="ECO:0000259" key="5">
    <source>
        <dbReference type="Pfam" id="PF01743"/>
    </source>
</evidence>
<dbReference type="AlphaFoldDB" id="A0A7J6UYP3"/>
<dbReference type="Gene3D" id="3.30.460.10">
    <property type="entry name" value="Beta Polymerase, domain 2"/>
    <property type="match status" value="1"/>
</dbReference>
<dbReference type="GO" id="GO:0001680">
    <property type="term" value="P:tRNA 3'-terminal CCA addition"/>
    <property type="evidence" value="ECO:0007669"/>
    <property type="project" value="UniProtKB-ARBA"/>
</dbReference>
<accession>A0A7J6UYP3</accession>
<evidence type="ECO:0000256" key="1">
    <source>
        <dbReference type="ARBA" id="ARBA00007265"/>
    </source>
</evidence>
<evidence type="ECO:0000313" key="7">
    <source>
        <dbReference type="Proteomes" id="UP000554482"/>
    </source>
</evidence>
<keyword evidence="2 4" id="KW-0808">Transferase</keyword>
<proteinExistence type="inferred from homology"/>
<feature type="domain" description="Poly A polymerase head" evidence="5">
    <location>
        <begin position="3"/>
        <end position="112"/>
    </location>
</feature>
<keyword evidence="7" id="KW-1185">Reference proteome</keyword>
<protein>
    <submittedName>
        <fullName evidence="6">Cca trna nucleotidyltransferase protein</fullName>
    </submittedName>
</protein>
<evidence type="ECO:0000256" key="4">
    <source>
        <dbReference type="RuleBase" id="RU003953"/>
    </source>
</evidence>
<dbReference type="GO" id="GO:0003723">
    <property type="term" value="F:RNA binding"/>
    <property type="evidence" value="ECO:0007669"/>
    <property type="project" value="UniProtKB-KW"/>
</dbReference>
<sequence length="467" mass="53871">MLGREFCEKVNEYLSNIGEEKQGIGVIQCNPDQSKHLETARMRLYDIWIDFVNLRSEDYSENSRIPTMKFGTAKDDAYRRDLTINSLFYNINTNSVEDFTRRGLADLMSGKIVTPLAPKETFLDDPLRVLRAIRFGARFGFVLDEELKKAASSDEVKAAITDKISRERIGHEIDLMISGNEPVKAMVYTSDLQLFWIVFSLPHQSETLMFEEYDRRCVSYIDAARRLLQVVGFSTFNDEERRLYLYGALFLPLRKSVYTDNKAKKVPIVNHIFRNSLKLKASDAETVIKLHAASERFLSWIPFVTLDKSEQFKEDSETKKFHVPDASRQRIIAGKLLRDIKSLWRVSLLISILISPTDFSHAGDFSGACAELDKSQQLYKRIENAILELGLDNVWEMKPLVNGKEIMSILQLKTGGPKVREWQEKSLEWQLAHPSASAGECQDWMRQEWEAHTHYKRAKLEELPNLE</sequence>
<name>A0A7J6UYP3_THATH</name>
<evidence type="ECO:0000256" key="2">
    <source>
        <dbReference type="ARBA" id="ARBA00022679"/>
    </source>
</evidence>
<dbReference type="GO" id="GO:0052927">
    <property type="term" value="F:CC tRNA cytidylyltransferase activity"/>
    <property type="evidence" value="ECO:0007669"/>
    <property type="project" value="TreeGrafter"/>
</dbReference>
<keyword evidence="3 4" id="KW-0694">RNA-binding</keyword>
<dbReference type="EMBL" id="JABWDY010040923">
    <property type="protein sequence ID" value="KAF5177784.1"/>
    <property type="molecule type" value="Genomic_DNA"/>
</dbReference>
<comment type="similarity">
    <text evidence="1 4">Belongs to the tRNA nucleotidyltransferase/poly(A) polymerase family.</text>
</comment>
<dbReference type="Pfam" id="PF01743">
    <property type="entry name" value="PolyA_pol"/>
    <property type="match status" value="1"/>
</dbReference>
<dbReference type="OrthoDB" id="445712at2759"/>
<dbReference type="Proteomes" id="UP000554482">
    <property type="component" value="Unassembled WGS sequence"/>
</dbReference>
<evidence type="ECO:0000256" key="3">
    <source>
        <dbReference type="ARBA" id="ARBA00022884"/>
    </source>
</evidence>
<dbReference type="PANTHER" id="PTHR13734:SF5">
    <property type="entry name" value="CCA TRNA NUCLEOTIDYLTRANSFERASE, MITOCHONDRIAL"/>
    <property type="match status" value="1"/>
</dbReference>
<dbReference type="GO" id="GO:0052929">
    <property type="term" value="F:ATP:3'-cytidine-cytidine-tRNA adenylyltransferase activity"/>
    <property type="evidence" value="ECO:0007669"/>
    <property type="project" value="TreeGrafter"/>
</dbReference>
<dbReference type="SUPFAM" id="SSF81891">
    <property type="entry name" value="Poly A polymerase C-terminal region-like"/>
    <property type="match status" value="1"/>
</dbReference>